<feature type="transmembrane region" description="Helical" evidence="6">
    <location>
        <begin position="239"/>
        <end position="262"/>
    </location>
</feature>
<evidence type="ECO:0000313" key="8">
    <source>
        <dbReference type="Proteomes" id="UP000228758"/>
    </source>
</evidence>
<evidence type="ECO:0000256" key="4">
    <source>
        <dbReference type="ARBA" id="ARBA00022989"/>
    </source>
</evidence>
<evidence type="ECO:0000256" key="6">
    <source>
        <dbReference type="SAM" id="Phobius"/>
    </source>
</evidence>
<keyword evidence="3 6" id="KW-0812">Transmembrane</keyword>
<organism evidence="7 8">
    <name type="scientific">Diaminobutyricimonas aerilata</name>
    <dbReference type="NCBI Taxonomy" id="1162967"/>
    <lineage>
        <taxon>Bacteria</taxon>
        <taxon>Bacillati</taxon>
        <taxon>Actinomycetota</taxon>
        <taxon>Actinomycetes</taxon>
        <taxon>Micrococcales</taxon>
        <taxon>Microbacteriaceae</taxon>
        <taxon>Diaminobutyricimonas</taxon>
    </lineage>
</organism>
<feature type="transmembrane region" description="Helical" evidence="6">
    <location>
        <begin position="434"/>
        <end position="453"/>
    </location>
</feature>
<keyword evidence="4 6" id="KW-1133">Transmembrane helix</keyword>
<dbReference type="Gene3D" id="1.20.1740.10">
    <property type="entry name" value="Amino acid/polyamine transporter I"/>
    <property type="match status" value="1"/>
</dbReference>
<dbReference type="GO" id="GO:0016020">
    <property type="term" value="C:membrane"/>
    <property type="evidence" value="ECO:0007669"/>
    <property type="project" value="UniProtKB-SubCell"/>
</dbReference>
<comment type="caution">
    <text evidence="7">The sequence shown here is derived from an EMBL/GenBank/DDBJ whole genome shotgun (WGS) entry which is preliminary data.</text>
</comment>
<feature type="transmembrane region" description="Helical" evidence="6">
    <location>
        <begin position="59"/>
        <end position="81"/>
    </location>
</feature>
<feature type="transmembrane region" description="Helical" evidence="6">
    <location>
        <begin position="147"/>
        <end position="168"/>
    </location>
</feature>
<dbReference type="PANTHER" id="PTHR43243:SF4">
    <property type="entry name" value="CATIONIC AMINO ACID TRANSPORTER 4"/>
    <property type="match status" value="1"/>
</dbReference>
<gene>
    <name evidence="7" type="ORF">CLV46_0594</name>
</gene>
<dbReference type="Proteomes" id="UP000228758">
    <property type="component" value="Unassembled WGS sequence"/>
</dbReference>
<comment type="subcellular location">
    <subcellularLocation>
        <location evidence="1">Membrane</location>
        <topology evidence="1">Multi-pass membrane protein</topology>
    </subcellularLocation>
</comment>
<keyword evidence="8" id="KW-1185">Reference proteome</keyword>
<dbReference type="PIRSF" id="PIRSF006060">
    <property type="entry name" value="AA_transporter"/>
    <property type="match status" value="1"/>
</dbReference>
<feature type="transmembrane region" description="Helical" evidence="6">
    <location>
        <begin position="323"/>
        <end position="354"/>
    </location>
</feature>
<dbReference type="Pfam" id="PF13520">
    <property type="entry name" value="AA_permease_2"/>
    <property type="match status" value="1"/>
</dbReference>
<feature type="transmembrane region" description="Helical" evidence="6">
    <location>
        <begin position="402"/>
        <end position="422"/>
    </location>
</feature>
<keyword evidence="2" id="KW-0813">Transport</keyword>
<dbReference type="PANTHER" id="PTHR43243">
    <property type="entry name" value="INNER MEMBRANE TRANSPORTER YGJI-RELATED"/>
    <property type="match status" value="1"/>
</dbReference>
<feature type="transmembrane region" description="Helical" evidence="6">
    <location>
        <begin position="180"/>
        <end position="200"/>
    </location>
</feature>
<evidence type="ECO:0000313" key="7">
    <source>
        <dbReference type="EMBL" id="PJJ71057.1"/>
    </source>
</evidence>
<reference evidence="7 8" key="1">
    <citation type="submission" date="2017-11" db="EMBL/GenBank/DDBJ databases">
        <title>Genomic Encyclopedia of Archaeal and Bacterial Type Strains, Phase II (KMG-II): From Individual Species to Whole Genera.</title>
        <authorList>
            <person name="Goeker M."/>
        </authorList>
    </citation>
    <scope>NUCLEOTIDE SEQUENCE [LARGE SCALE GENOMIC DNA]</scope>
    <source>
        <strain evidence="7 8">DSM 27393</strain>
    </source>
</reference>
<dbReference type="AlphaFoldDB" id="A0A2M9CGP3"/>
<sequence length="491" mass="52381">MNWRTKSVEASIADTTDAERSLTRTLGTWDLTLMGVAVAVGAGIFSVGANAAASFAGPAVTLSFVLAALTCALAIMCYAEFASTIPVAGSAYTFTYATMGEFLAWIIGWDLILEMFTGSAVLAKYWGVYLAEVFQVWNVPIPATVQIAGIDVSWPAFLVVAVFTALLVAGTKLTARVGSVFTIIKVGIVLFVIVAGFFFIRVENYTPFVPASEPTEGGASDVWSQSLFSWLSGAAPAQYGAFGVLAAAALVFFAFIGFDVVVTSAEEVRNPQKTLVRGVFLGLAIVTLLYVLVSIVLTGMVSYRDLASSEEPSLATAFTLVGADWAAAIISIGALAGLTTVIMVLLLGLSRIVFSMSRDGLLPRWLSKTSATRKTPARVQIIAGALVAVVAAFTDVGLLEEMINIGTLSAFVLVSVGIIVLRRTRPDLPRAFRVPFSPVLPLVSAALCVWLMLNLTTLTWVRFLVWLLIGMVIYLAYGRRHSRVGRGLEAR</sequence>
<dbReference type="OrthoDB" id="9762947at2"/>
<dbReference type="RefSeq" id="WP_100363404.1">
    <property type="nucleotide sequence ID" value="NZ_PGFF01000001.1"/>
</dbReference>
<dbReference type="InterPro" id="IPR002293">
    <property type="entry name" value="AA/rel_permease1"/>
</dbReference>
<accession>A0A2M9CGP3</accession>
<feature type="transmembrane region" description="Helical" evidence="6">
    <location>
        <begin position="459"/>
        <end position="477"/>
    </location>
</feature>
<proteinExistence type="predicted"/>
<evidence type="ECO:0000256" key="3">
    <source>
        <dbReference type="ARBA" id="ARBA00022692"/>
    </source>
</evidence>
<dbReference type="GO" id="GO:0015171">
    <property type="term" value="F:amino acid transmembrane transporter activity"/>
    <property type="evidence" value="ECO:0007669"/>
    <property type="project" value="TreeGrafter"/>
</dbReference>
<feature type="transmembrane region" description="Helical" evidence="6">
    <location>
        <begin position="375"/>
        <end position="396"/>
    </location>
</feature>
<dbReference type="EMBL" id="PGFF01000001">
    <property type="protein sequence ID" value="PJJ71057.1"/>
    <property type="molecule type" value="Genomic_DNA"/>
</dbReference>
<evidence type="ECO:0000256" key="5">
    <source>
        <dbReference type="ARBA" id="ARBA00023136"/>
    </source>
</evidence>
<feature type="transmembrane region" description="Helical" evidence="6">
    <location>
        <begin position="31"/>
        <end position="53"/>
    </location>
</feature>
<keyword evidence="5 6" id="KW-0472">Membrane</keyword>
<protein>
    <submittedName>
        <fullName evidence="7">APA family basic amino acid/polyamine antiporter</fullName>
    </submittedName>
</protein>
<evidence type="ECO:0000256" key="1">
    <source>
        <dbReference type="ARBA" id="ARBA00004141"/>
    </source>
</evidence>
<feature type="transmembrane region" description="Helical" evidence="6">
    <location>
        <begin position="274"/>
        <end position="303"/>
    </location>
</feature>
<evidence type="ECO:0000256" key="2">
    <source>
        <dbReference type="ARBA" id="ARBA00022448"/>
    </source>
</evidence>
<name>A0A2M9CGP3_9MICO</name>